<evidence type="ECO:0000259" key="1">
    <source>
        <dbReference type="Pfam" id="PF13742"/>
    </source>
</evidence>
<proteinExistence type="predicted"/>
<feature type="domain" description="DUF5710" evidence="2">
    <location>
        <begin position="5"/>
        <end position="47"/>
    </location>
</feature>
<dbReference type="InterPro" id="IPR043764">
    <property type="entry name" value="DUF5710"/>
</dbReference>
<dbReference type="Pfam" id="PF13742">
    <property type="entry name" value="tRNA_anti_2"/>
    <property type="match status" value="1"/>
</dbReference>
<reference evidence="3 4" key="1">
    <citation type="submission" date="2016-05" db="EMBL/GenBank/DDBJ databases">
        <title>Single-cell genome of chain-forming Candidatus Thiomargarita nelsonii and comparison to other large sulfur-oxidizing bacteria.</title>
        <authorList>
            <person name="Winkel M."/>
            <person name="Salman V."/>
            <person name="Woyke T."/>
            <person name="Schulz-Vogt H."/>
            <person name="Richter M."/>
            <person name="Flood B."/>
            <person name="Bailey J."/>
            <person name="Amann R."/>
            <person name="Mussmann M."/>
        </authorList>
    </citation>
    <scope>NUCLEOTIDE SEQUENCE [LARGE SCALE GENOMIC DNA]</scope>
    <source>
        <strain evidence="3 4">THI036</strain>
    </source>
</reference>
<dbReference type="GO" id="GO:0006308">
    <property type="term" value="P:DNA catabolic process"/>
    <property type="evidence" value="ECO:0007669"/>
    <property type="project" value="InterPro"/>
</dbReference>
<dbReference type="AlphaFoldDB" id="A0A176S597"/>
<name>A0A176S597_9GAMM</name>
<keyword evidence="4" id="KW-1185">Reference proteome</keyword>
<dbReference type="Proteomes" id="UP000076962">
    <property type="component" value="Unassembled WGS sequence"/>
</dbReference>
<dbReference type="PANTHER" id="PTHR30008:SF0">
    <property type="entry name" value="EXODEOXYRIBONUCLEASE 7 LARGE SUBUNIT"/>
    <property type="match status" value="1"/>
</dbReference>
<accession>A0A176S597</accession>
<organism evidence="3 4">
    <name type="scientific">Candidatus Thiomargarita nelsonii</name>
    <dbReference type="NCBI Taxonomy" id="1003181"/>
    <lineage>
        <taxon>Bacteria</taxon>
        <taxon>Pseudomonadati</taxon>
        <taxon>Pseudomonadota</taxon>
        <taxon>Gammaproteobacteria</taxon>
        <taxon>Thiotrichales</taxon>
        <taxon>Thiotrichaceae</taxon>
        <taxon>Thiomargarita</taxon>
    </lineage>
</organism>
<dbReference type="CDD" id="cd04489">
    <property type="entry name" value="ExoVII_LU_OBF"/>
    <property type="match status" value="1"/>
</dbReference>
<evidence type="ECO:0000313" key="3">
    <source>
        <dbReference type="EMBL" id="OAD23086.1"/>
    </source>
</evidence>
<dbReference type="InterPro" id="IPR025824">
    <property type="entry name" value="OB-fold_nuc-bd_dom"/>
</dbReference>
<gene>
    <name evidence="3" type="ORF">THIOM_001086</name>
</gene>
<dbReference type="Pfam" id="PF18974">
    <property type="entry name" value="DUF5710"/>
    <property type="match status" value="1"/>
</dbReference>
<dbReference type="GO" id="GO:0003676">
    <property type="term" value="F:nucleic acid binding"/>
    <property type="evidence" value="ECO:0007669"/>
    <property type="project" value="InterPro"/>
</dbReference>
<evidence type="ECO:0000259" key="2">
    <source>
        <dbReference type="Pfam" id="PF18974"/>
    </source>
</evidence>
<sequence>MNKPIFLDCPFSEKDEVKKLGAQFDWDQKKWFIPPELEIEPFAKWLPKPPPSTTESLTLNDLMLYVQKTIAEQHNTRYWVRAELVNVSENVHVYMELADHDNEGHEVAKARATLWKHRAANQLQHFKEQTGLAFKPGIKVLLQVHVEFHTRYGFSLDVLDIDPSFTLGEMEAKLNRIRTRLKTEGIYTNNQKLAKTREFCKVAVIAPPTSGGFRRF</sequence>
<dbReference type="EMBL" id="LUTY01000563">
    <property type="protein sequence ID" value="OAD23086.1"/>
    <property type="molecule type" value="Genomic_DNA"/>
</dbReference>
<dbReference type="PANTHER" id="PTHR30008">
    <property type="entry name" value="EXODEOXYRIBONUCLEASE 7 LARGE SUBUNIT"/>
    <property type="match status" value="1"/>
</dbReference>
<dbReference type="InterPro" id="IPR003753">
    <property type="entry name" value="Exonuc_VII_L"/>
</dbReference>
<dbReference type="GO" id="GO:0008855">
    <property type="term" value="F:exodeoxyribonuclease VII activity"/>
    <property type="evidence" value="ECO:0007669"/>
    <property type="project" value="InterPro"/>
</dbReference>
<dbReference type="GO" id="GO:0009318">
    <property type="term" value="C:exodeoxyribonuclease VII complex"/>
    <property type="evidence" value="ECO:0007669"/>
    <property type="project" value="InterPro"/>
</dbReference>
<protein>
    <submittedName>
        <fullName evidence="3">Exodeoxyribonuclease VII large subunit</fullName>
    </submittedName>
</protein>
<feature type="domain" description="OB-fold nucleic acid binding" evidence="1">
    <location>
        <begin position="57"/>
        <end position="161"/>
    </location>
</feature>
<evidence type="ECO:0000313" key="4">
    <source>
        <dbReference type="Proteomes" id="UP000076962"/>
    </source>
</evidence>
<comment type="caution">
    <text evidence="3">The sequence shown here is derived from an EMBL/GenBank/DDBJ whole genome shotgun (WGS) entry which is preliminary data.</text>
</comment>